<evidence type="ECO:0000256" key="2">
    <source>
        <dbReference type="ARBA" id="ARBA00049661"/>
    </source>
</evidence>
<accession>A0A7K1V3Y1</accession>
<feature type="domain" description="Acyl-CoA dehydrogenase/oxidase N-terminal" evidence="3">
    <location>
        <begin position="35"/>
        <end position="104"/>
    </location>
</feature>
<dbReference type="InterPro" id="IPR009100">
    <property type="entry name" value="AcylCoA_DH/oxidase_NM_dom_sf"/>
</dbReference>
<dbReference type="RefSeq" id="WP_157390914.1">
    <property type="nucleotide sequence ID" value="NZ_WRPP01000006.1"/>
</dbReference>
<keyword evidence="6" id="KW-1185">Reference proteome</keyword>
<dbReference type="GO" id="GO:0050660">
    <property type="term" value="F:flavin adenine dinucleotide binding"/>
    <property type="evidence" value="ECO:0007669"/>
    <property type="project" value="InterPro"/>
</dbReference>
<name>A0A7K1V3Y1_9NOCA</name>
<dbReference type="InterPro" id="IPR037069">
    <property type="entry name" value="AcylCoA_DH/ox_N_sf"/>
</dbReference>
<evidence type="ECO:0000313" key="6">
    <source>
        <dbReference type="Proteomes" id="UP000466794"/>
    </source>
</evidence>
<dbReference type="EMBL" id="WRPP01000006">
    <property type="protein sequence ID" value="MVU81316.1"/>
    <property type="molecule type" value="Genomic_DNA"/>
</dbReference>
<evidence type="ECO:0000259" key="3">
    <source>
        <dbReference type="Pfam" id="PF02771"/>
    </source>
</evidence>
<comment type="similarity">
    <text evidence="2">Belongs to the HpaH/HsaA monooxygenase family.</text>
</comment>
<reference evidence="5 6" key="1">
    <citation type="submission" date="2019-12" db="EMBL/GenBank/DDBJ databases">
        <title>Nocardia sp. nov. ET3-3 isolated from soil.</title>
        <authorList>
            <person name="Kanchanasin P."/>
            <person name="Tanasupawat S."/>
            <person name="Yuki M."/>
            <person name="Kudo T."/>
        </authorList>
    </citation>
    <scope>NUCLEOTIDE SEQUENCE [LARGE SCALE GENOMIC DNA]</scope>
    <source>
        <strain evidence="5 6">ET3-3</strain>
    </source>
</reference>
<dbReference type="GO" id="GO:0003995">
    <property type="term" value="F:acyl-CoA dehydrogenase activity"/>
    <property type="evidence" value="ECO:0007669"/>
    <property type="project" value="TreeGrafter"/>
</dbReference>
<dbReference type="Proteomes" id="UP000466794">
    <property type="component" value="Unassembled WGS sequence"/>
</dbReference>
<evidence type="ECO:0000256" key="1">
    <source>
        <dbReference type="ARBA" id="ARBA00023002"/>
    </source>
</evidence>
<dbReference type="GO" id="GO:0016712">
    <property type="term" value="F:oxidoreductase activity, acting on paired donors, with incorporation or reduction of molecular oxygen, reduced flavin or flavoprotein as one donor, and incorporation of one atom of oxygen"/>
    <property type="evidence" value="ECO:0007669"/>
    <property type="project" value="TreeGrafter"/>
</dbReference>
<dbReference type="InterPro" id="IPR036250">
    <property type="entry name" value="AcylCo_DH-like_C"/>
</dbReference>
<dbReference type="PIRSF" id="PIRSF016578">
    <property type="entry name" value="HsaA"/>
    <property type="match status" value="1"/>
</dbReference>
<dbReference type="InterPro" id="IPR013786">
    <property type="entry name" value="AcylCoA_DH/ox_N"/>
</dbReference>
<dbReference type="InterPro" id="IPR013107">
    <property type="entry name" value="Acyl-CoA_DH_C"/>
</dbReference>
<comment type="caution">
    <text evidence="5">The sequence shown here is derived from an EMBL/GenBank/DDBJ whole genome shotgun (WGS) entry which is preliminary data.</text>
</comment>
<dbReference type="Pfam" id="PF02771">
    <property type="entry name" value="Acyl-CoA_dh_N"/>
    <property type="match status" value="1"/>
</dbReference>
<dbReference type="InterPro" id="IPR046373">
    <property type="entry name" value="Acyl-CoA_Oxase/DH_mid-dom_sf"/>
</dbReference>
<feature type="domain" description="Acyl-CoA dehydrogenase C-terminal" evidence="4">
    <location>
        <begin position="256"/>
        <end position="381"/>
    </location>
</feature>
<dbReference type="AlphaFoldDB" id="A0A7K1V3Y1"/>
<dbReference type="Gene3D" id="1.20.140.10">
    <property type="entry name" value="Butyryl-CoA Dehydrogenase, subunit A, domain 3"/>
    <property type="match status" value="1"/>
</dbReference>
<dbReference type="Gene3D" id="2.40.110.10">
    <property type="entry name" value="Butyryl-CoA Dehydrogenase, subunit A, domain 2"/>
    <property type="match status" value="1"/>
</dbReference>
<dbReference type="PANTHER" id="PTHR48083:SF19">
    <property type="entry name" value="FLAVIN-DEPENDENT MONOOXYGENASE, OXYGENASE SUBUNIT HSAA"/>
    <property type="match status" value="1"/>
</dbReference>
<keyword evidence="1" id="KW-0560">Oxidoreductase</keyword>
<dbReference type="Gene3D" id="1.10.540.10">
    <property type="entry name" value="Acyl-CoA dehydrogenase/oxidase, N-terminal domain"/>
    <property type="match status" value="1"/>
</dbReference>
<evidence type="ECO:0000259" key="4">
    <source>
        <dbReference type="Pfam" id="PF08028"/>
    </source>
</evidence>
<dbReference type="PANTHER" id="PTHR48083">
    <property type="entry name" value="MEDIUM-CHAIN SPECIFIC ACYL-COA DEHYDROGENASE, MITOCHONDRIAL-RELATED"/>
    <property type="match status" value="1"/>
</dbReference>
<organism evidence="5 6">
    <name type="scientific">Nocardia terrae</name>
    <dbReference type="NCBI Taxonomy" id="2675851"/>
    <lineage>
        <taxon>Bacteria</taxon>
        <taxon>Bacillati</taxon>
        <taxon>Actinomycetota</taxon>
        <taxon>Actinomycetes</taxon>
        <taxon>Mycobacteriales</taxon>
        <taxon>Nocardiaceae</taxon>
        <taxon>Nocardia</taxon>
    </lineage>
</organism>
<gene>
    <name evidence="5" type="ORF">GPX89_29250</name>
</gene>
<dbReference type="Pfam" id="PF08028">
    <property type="entry name" value="Acyl-CoA_dh_2"/>
    <property type="match status" value="1"/>
</dbReference>
<dbReference type="SUPFAM" id="SSF47203">
    <property type="entry name" value="Acyl-CoA dehydrogenase C-terminal domain-like"/>
    <property type="match status" value="1"/>
</dbReference>
<dbReference type="GO" id="GO:0033539">
    <property type="term" value="P:fatty acid beta-oxidation using acyl-CoA dehydrogenase"/>
    <property type="evidence" value="ECO:0007669"/>
    <property type="project" value="TreeGrafter"/>
</dbReference>
<proteinExistence type="inferred from homology"/>
<dbReference type="SUPFAM" id="SSF56645">
    <property type="entry name" value="Acyl-CoA dehydrogenase NM domain-like"/>
    <property type="match status" value="1"/>
</dbReference>
<dbReference type="InterPro" id="IPR050741">
    <property type="entry name" value="Acyl-CoA_dehydrogenase"/>
</dbReference>
<evidence type="ECO:0000313" key="5">
    <source>
        <dbReference type="EMBL" id="MVU81316.1"/>
    </source>
</evidence>
<dbReference type="GO" id="GO:0005737">
    <property type="term" value="C:cytoplasm"/>
    <property type="evidence" value="ECO:0007669"/>
    <property type="project" value="TreeGrafter"/>
</dbReference>
<protein>
    <submittedName>
        <fullName evidence="5">Acyl-CoA dehydrogenase</fullName>
    </submittedName>
</protein>
<sequence length="405" mass="43502">MTETYLAAGPATPLTLPTPDELLTRASKLRELLAEESTGHDAHRRLSDRTVAAIGDAGLFRMYTPREFGGYEAVPSTSLAVICELARGCSSTAWVTSVLNLGNYVAALFPQRARNEVWAENPDARTALMIGDAPAQVERVAGGVIVNGKWPFASGSLHCDWVIARIPSGSEPESLGPHLVLMPRERLEVEDTWHVVGLRGTGSNTVVARELFIPAHRIVSLTAVMSGTIALPDDAGDLYRSSYWGVLSTGLIGALIGGVHRAYDYVLEKAPVRKVTSSNFASQADSPAFHIDLAEASMMLDTAYLHARHIASTVDQAARSGESPDPVRNARIRMHAAHVAQTCREAIDVLVTAHGTASFAEVNPLQLVWRDIHVGSRHAGFGMGMPQMVHGRALVGKNPADISAR</sequence>